<keyword evidence="7" id="KW-0479">Metal-binding</keyword>
<keyword evidence="12" id="KW-1133">Transmembrane helix</keyword>
<evidence type="ECO:0000256" key="5">
    <source>
        <dbReference type="ARBA" id="ARBA00022679"/>
    </source>
</evidence>
<accession>A0A9W6EZZ6</accession>
<evidence type="ECO:0000256" key="12">
    <source>
        <dbReference type="ARBA" id="ARBA00022989"/>
    </source>
</evidence>
<evidence type="ECO:0000313" key="19">
    <source>
        <dbReference type="EMBL" id="GLC50626.1"/>
    </source>
</evidence>
<keyword evidence="9" id="KW-0418">Kinase</keyword>
<reference evidence="19 20" key="1">
    <citation type="journal article" date="2023" name="Commun. Biol.">
        <title>Reorganization of the ancestral sex-determining regions during the evolution of trioecy in Pleodorina starrii.</title>
        <authorList>
            <person name="Takahashi K."/>
            <person name="Suzuki S."/>
            <person name="Kawai-Toyooka H."/>
            <person name="Yamamoto K."/>
            <person name="Hamaji T."/>
            <person name="Ootsuki R."/>
            <person name="Yamaguchi H."/>
            <person name="Kawachi M."/>
            <person name="Higashiyama T."/>
            <person name="Nozaki H."/>
        </authorList>
    </citation>
    <scope>NUCLEOTIDE SEQUENCE [LARGE SCALE GENOMIC DNA]</scope>
    <source>
        <strain evidence="19 20">NIES-4479</strain>
    </source>
</reference>
<comment type="similarity">
    <text evidence="2">Belongs to the polyprenol kinase family.</text>
</comment>
<dbReference type="Proteomes" id="UP001165080">
    <property type="component" value="Unassembled WGS sequence"/>
</dbReference>
<dbReference type="PANTHER" id="PTHR32523:SF8">
    <property type="entry name" value="DOLICHOL KINASE"/>
    <property type="match status" value="1"/>
</dbReference>
<evidence type="ECO:0000256" key="7">
    <source>
        <dbReference type="ARBA" id="ARBA00022723"/>
    </source>
</evidence>
<comment type="pathway">
    <text evidence="14">Cofactor biosynthesis; tocopherol biosynthesis.</text>
</comment>
<evidence type="ECO:0000256" key="17">
    <source>
        <dbReference type="PROSITE-ProRule" id="PRU00134"/>
    </source>
</evidence>
<evidence type="ECO:0000256" key="8">
    <source>
        <dbReference type="ARBA" id="ARBA00022771"/>
    </source>
</evidence>
<evidence type="ECO:0000256" key="13">
    <source>
        <dbReference type="ARBA" id="ARBA00023136"/>
    </source>
</evidence>
<sequence length="106" mass="10971">MQLQLRPQVEEVLRALASPAEVAEVLRTCANPACVNLEGDSEAGLRLAACGRCGAAWYCCGDCQTAHWRAGHRAECGGAVAAAVAVGMEAGMTAAGTGQQKRLRLS</sequence>
<dbReference type="GO" id="GO:0010276">
    <property type="term" value="F:phytol kinase activity"/>
    <property type="evidence" value="ECO:0007669"/>
    <property type="project" value="UniProtKB-EC"/>
</dbReference>
<keyword evidence="11" id="KW-0809">Transit peptide</keyword>
<evidence type="ECO:0000256" key="14">
    <source>
        <dbReference type="ARBA" id="ARBA00024015"/>
    </source>
</evidence>
<protein>
    <recommendedName>
        <fullName evidence="15">phytol kinase</fullName>
        <ecNumber evidence="15">2.7.1.182</ecNumber>
    </recommendedName>
</protein>
<evidence type="ECO:0000259" key="18">
    <source>
        <dbReference type="PROSITE" id="PS50865"/>
    </source>
</evidence>
<keyword evidence="20" id="KW-1185">Reference proteome</keyword>
<keyword evidence="4" id="KW-0934">Plastid</keyword>
<evidence type="ECO:0000256" key="1">
    <source>
        <dbReference type="ARBA" id="ARBA00004508"/>
    </source>
</evidence>
<evidence type="ECO:0000256" key="15">
    <source>
        <dbReference type="ARBA" id="ARBA00039024"/>
    </source>
</evidence>
<evidence type="ECO:0000256" key="9">
    <source>
        <dbReference type="ARBA" id="ARBA00022777"/>
    </source>
</evidence>
<dbReference type="Gene3D" id="6.10.140.2220">
    <property type="match status" value="1"/>
</dbReference>
<dbReference type="EMBL" id="BRXU01000003">
    <property type="protein sequence ID" value="GLC50626.1"/>
    <property type="molecule type" value="Genomic_DNA"/>
</dbReference>
<evidence type="ECO:0000256" key="11">
    <source>
        <dbReference type="ARBA" id="ARBA00022946"/>
    </source>
</evidence>
<keyword evidence="3" id="KW-0150">Chloroplast</keyword>
<name>A0A9W6EZZ6_9CHLO</name>
<dbReference type="GO" id="GO:0009507">
    <property type="term" value="C:chloroplast"/>
    <property type="evidence" value="ECO:0007669"/>
    <property type="project" value="UniProtKB-SubCell"/>
</dbReference>
<evidence type="ECO:0000256" key="10">
    <source>
        <dbReference type="ARBA" id="ARBA00022833"/>
    </source>
</evidence>
<dbReference type="InterPro" id="IPR002893">
    <property type="entry name" value="Znf_MYND"/>
</dbReference>
<evidence type="ECO:0000256" key="2">
    <source>
        <dbReference type="ARBA" id="ARBA00010794"/>
    </source>
</evidence>
<dbReference type="GO" id="GO:0008270">
    <property type="term" value="F:zinc ion binding"/>
    <property type="evidence" value="ECO:0007669"/>
    <property type="project" value="UniProtKB-KW"/>
</dbReference>
<dbReference type="AlphaFoldDB" id="A0A9W6EZZ6"/>
<dbReference type="PANTHER" id="PTHR32523">
    <property type="entry name" value="PHYTOL KINASE 1, CHLOROPLASTIC"/>
    <property type="match status" value="1"/>
</dbReference>
<organism evidence="19 20">
    <name type="scientific">Pleodorina starrii</name>
    <dbReference type="NCBI Taxonomy" id="330485"/>
    <lineage>
        <taxon>Eukaryota</taxon>
        <taxon>Viridiplantae</taxon>
        <taxon>Chlorophyta</taxon>
        <taxon>core chlorophytes</taxon>
        <taxon>Chlorophyceae</taxon>
        <taxon>CS clade</taxon>
        <taxon>Chlamydomonadales</taxon>
        <taxon>Volvocaceae</taxon>
        <taxon>Pleodorina</taxon>
    </lineage>
</organism>
<dbReference type="EC" id="2.7.1.182" evidence="15"/>
<comment type="caution">
    <text evidence="19">The sequence shown here is derived from an EMBL/GenBank/DDBJ whole genome shotgun (WGS) entry which is preliminary data.</text>
</comment>
<proteinExistence type="inferred from homology"/>
<dbReference type="PROSITE" id="PS50865">
    <property type="entry name" value="ZF_MYND_2"/>
    <property type="match status" value="1"/>
</dbReference>
<keyword evidence="10" id="KW-0862">Zinc</keyword>
<dbReference type="InterPro" id="IPR039606">
    <property type="entry name" value="Phytol/farnesol_kinase"/>
</dbReference>
<keyword evidence="8 17" id="KW-0863">Zinc-finger</keyword>
<evidence type="ECO:0000256" key="16">
    <source>
        <dbReference type="ARBA" id="ARBA00048889"/>
    </source>
</evidence>
<gene>
    <name evidence="19" type="primary">PLEST005994</name>
    <name evidence="19" type="ORF">PLESTB_000400800</name>
</gene>
<comment type="subcellular location">
    <subcellularLocation>
        <location evidence="1">Plastid</location>
        <location evidence="1">Chloroplast membrane</location>
        <topology evidence="1">Multi-pass membrane protein</topology>
    </subcellularLocation>
</comment>
<dbReference type="SUPFAM" id="SSF144232">
    <property type="entry name" value="HIT/MYND zinc finger-like"/>
    <property type="match status" value="1"/>
</dbReference>
<evidence type="ECO:0000256" key="4">
    <source>
        <dbReference type="ARBA" id="ARBA00022640"/>
    </source>
</evidence>
<keyword evidence="13" id="KW-0472">Membrane</keyword>
<keyword evidence="6" id="KW-0812">Transmembrane</keyword>
<evidence type="ECO:0000256" key="6">
    <source>
        <dbReference type="ARBA" id="ARBA00022692"/>
    </source>
</evidence>
<comment type="catalytic activity">
    <reaction evidence="16">
        <text>phytol + CTP = phytyl phosphate + CDP + H(+)</text>
        <dbReference type="Rhea" id="RHEA:38055"/>
        <dbReference type="ChEBI" id="CHEBI:15378"/>
        <dbReference type="ChEBI" id="CHEBI:17327"/>
        <dbReference type="ChEBI" id="CHEBI:37563"/>
        <dbReference type="ChEBI" id="CHEBI:58069"/>
        <dbReference type="ChEBI" id="CHEBI:75483"/>
        <dbReference type="EC" id="2.7.1.182"/>
    </reaction>
</comment>
<dbReference type="GO" id="GO:0016020">
    <property type="term" value="C:membrane"/>
    <property type="evidence" value="ECO:0007669"/>
    <property type="project" value="UniProtKB-SubCell"/>
</dbReference>
<evidence type="ECO:0000313" key="20">
    <source>
        <dbReference type="Proteomes" id="UP001165080"/>
    </source>
</evidence>
<keyword evidence="5" id="KW-0808">Transferase</keyword>
<dbReference type="Pfam" id="PF01753">
    <property type="entry name" value="zf-MYND"/>
    <property type="match status" value="1"/>
</dbReference>
<feature type="domain" description="MYND-type" evidence="18">
    <location>
        <begin position="34"/>
        <end position="76"/>
    </location>
</feature>
<evidence type="ECO:0000256" key="3">
    <source>
        <dbReference type="ARBA" id="ARBA00022528"/>
    </source>
</evidence>